<evidence type="ECO:0000313" key="2">
    <source>
        <dbReference type="Proteomes" id="UP001214521"/>
    </source>
</evidence>
<dbReference type="RefSeq" id="WP_049444439.1">
    <property type="nucleotide sequence ID" value="NZ_CP028358.1"/>
</dbReference>
<comment type="caution">
    <text evidence="1">The sequence shown here is derived from an EMBL/GenBank/DDBJ whole genome shotgun (WGS) entry which is preliminary data.</text>
</comment>
<sequence>MFAQTGGVCGGGLYCEELRQECLAAGKSKVLCDLQYRHCVQDACGAR</sequence>
<gene>
    <name evidence="1" type="ORF">QEK83_003088</name>
</gene>
<dbReference type="AlphaFoldDB" id="A0AAI9CDA4"/>
<proteinExistence type="predicted"/>
<accession>A0AAI9CDA4</accession>
<evidence type="ECO:0000313" key="1">
    <source>
        <dbReference type="EMBL" id="EKT4442406.1"/>
    </source>
</evidence>
<dbReference type="EMBL" id="ABLOMU010000039">
    <property type="protein sequence ID" value="EKT4442406.1"/>
    <property type="molecule type" value="Genomic_DNA"/>
</dbReference>
<organism evidence="1 2">
    <name type="scientific">Stenotrophomonas maltophilia</name>
    <name type="common">Pseudomonas maltophilia</name>
    <name type="synonym">Xanthomonas maltophilia</name>
    <dbReference type="NCBI Taxonomy" id="40324"/>
    <lineage>
        <taxon>Bacteria</taxon>
        <taxon>Pseudomonadati</taxon>
        <taxon>Pseudomonadota</taxon>
        <taxon>Gammaproteobacteria</taxon>
        <taxon>Lysobacterales</taxon>
        <taxon>Lysobacteraceae</taxon>
        <taxon>Stenotrophomonas</taxon>
        <taxon>Stenotrophomonas maltophilia group</taxon>
    </lineage>
</organism>
<name>A0AAI9CDA4_STEMA</name>
<dbReference type="Proteomes" id="UP001214521">
    <property type="component" value="Unassembled WGS sequence"/>
</dbReference>
<reference evidence="1" key="1">
    <citation type="submission" date="2022-07" db="EMBL/GenBank/DDBJ databases">
        <authorList>
            <consortium name="Clinical and Environmental Microbiology Branch: Whole genome sequencing antimicrobial resistance pathogens in the healthcare setting"/>
        </authorList>
    </citation>
    <scope>NUCLEOTIDE SEQUENCE</scope>
    <source>
        <strain evidence="1">Stenotrophomonas_maltophilia_2021CK-00905</strain>
    </source>
</reference>
<protein>
    <submittedName>
        <fullName evidence="1">Uncharacterized protein</fullName>
    </submittedName>
</protein>